<evidence type="ECO:0000256" key="1">
    <source>
        <dbReference type="SAM" id="MobiDB-lite"/>
    </source>
</evidence>
<proteinExistence type="predicted"/>
<dbReference type="AlphaFoldDB" id="A0AAV7WND8"/>
<keyword evidence="3" id="KW-1185">Reference proteome</keyword>
<organism evidence="2 3">
    <name type="scientific">Pleurodeles waltl</name>
    <name type="common">Iberian ribbed newt</name>
    <dbReference type="NCBI Taxonomy" id="8319"/>
    <lineage>
        <taxon>Eukaryota</taxon>
        <taxon>Metazoa</taxon>
        <taxon>Chordata</taxon>
        <taxon>Craniata</taxon>
        <taxon>Vertebrata</taxon>
        <taxon>Euteleostomi</taxon>
        <taxon>Amphibia</taxon>
        <taxon>Batrachia</taxon>
        <taxon>Caudata</taxon>
        <taxon>Salamandroidea</taxon>
        <taxon>Salamandridae</taxon>
        <taxon>Pleurodelinae</taxon>
        <taxon>Pleurodeles</taxon>
    </lineage>
</organism>
<comment type="caution">
    <text evidence="2">The sequence shown here is derived from an EMBL/GenBank/DDBJ whole genome shotgun (WGS) entry which is preliminary data.</text>
</comment>
<name>A0AAV7WND8_PLEWA</name>
<accession>A0AAV7WND8</accession>
<dbReference type="Proteomes" id="UP001066276">
    <property type="component" value="Chromosome 1_1"/>
</dbReference>
<sequence length="92" mass="10154">MMQRKDALQGVRLAMDALRPDARENAHLAKIRRSYTPCACRLLPTMKGSEVFEVVLRAAISAKWRFAGGRSDPRTAEGQSNVPGEDGDLVIQ</sequence>
<evidence type="ECO:0000313" key="2">
    <source>
        <dbReference type="EMBL" id="KAJ1213504.1"/>
    </source>
</evidence>
<feature type="region of interest" description="Disordered" evidence="1">
    <location>
        <begin position="68"/>
        <end position="92"/>
    </location>
</feature>
<dbReference type="EMBL" id="JANPWB010000001">
    <property type="protein sequence ID" value="KAJ1213504.1"/>
    <property type="molecule type" value="Genomic_DNA"/>
</dbReference>
<evidence type="ECO:0000313" key="3">
    <source>
        <dbReference type="Proteomes" id="UP001066276"/>
    </source>
</evidence>
<gene>
    <name evidence="2" type="ORF">NDU88_001141</name>
</gene>
<reference evidence="2" key="1">
    <citation type="journal article" date="2022" name="bioRxiv">
        <title>Sequencing and chromosome-scale assembly of the giantPleurodeles waltlgenome.</title>
        <authorList>
            <person name="Brown T."/>
            <person name="Elewa A."/>
            <person name="Iarovenko S."/>
            <person name="Subramanian E."/>
            <person name="Araus A.J."/>
            <person name="Petzold A."/>
            <person name="Susuki M."/>
            <person name="Suzuki K.-i.T."/>
            <person name="Hayashi T."/>
            <person name="Toyoda A."/>
            <person name="Oliveira C."/>
            <person name="Osipova E."/>
            <person name="Leigh N.D."/>
            <person name="Simon A."/>
            <person name="Yun M.H."/>
        </authorList>
    </citation>
    <scope>NUCLEOTIDE SEQUENCE</scope>
    <source>
        <strain evidence="2">20211129_DDA</strain>
        <tissue evidence="2">Liver</tissue>
    </source>
</reference>
<protein>
    <submittedName>
        <fullName evidence="2">Uncharacterized protein</fullName>
    </submittedName>
</protein>